<evidence type="ECO:0000256" key="3">
    <source>
        <dbReference type="ARBA" id="ARBA00022553"/>
    </source>
</evidence>
<evidence type="ECO:0000313" key="14">
    <source>
        <dbReference type="EMBL" id="TYA15317.1"/>
    </source>
</evidence>
<dbReference type="GO" id="GO:0005886">
    <property type="term" value="C:plasma membrane"/>
    <property type="evidence" value="ECO:0007669"/>
    <property type="project" value="UniProtKB-SubCell"/>
</dbReference>
<evidence type="ECO:0000256" key="2">
    <source>
        <dbReference type="ARBA" id="ARBA00022475"/>
    </source>
</evidence>
<evidence type="ECO:0000256" key="11">
    <source>
        <dbReference type="ARBA" id="ARBA00023136"/>
    </source>
</evidence>
<keyword evidence="8" id="KW-0067">ATP-binding</keyword>
<dbReference type="Gene3D" id="3.30.450.20">
    <property type="entry name" value="PAS domain"/>
    <property type="match status" value="1"/>
</dbReference>
<dbReference type="Pfam" id="PF06580">
    <property type="entry name" value="His_kinase"/>
    <property type="match status" value="1"/>
</dbReference>
<gene>
    <name evidence="14" type="ORF">FRY98_06720</name>
</gene>
<keyword evidence="6" id="KW-0547">Nucleotide-binding</keyword>
<evidence type="ECO:0000256" key="12">
    <source>
        <dbReference type="SAM" id="Phobius"/>
    </source>
</evidence>
<dbReference type="CDD" id="cd06225">
    <property type="entry name" value="HAMP"/>
    <property type="match status" value="1"/>
</dbReference>
<dbReference type="RefSeq" id="WP_148450907.1">
    <property type="nucleotide sequence ID" value="NZ_VSDO01000001.1"/>
</dbReference>
<evidence type="ECO:0000256" key="5">
    <source>
        <dbReference type="ARBA" id="ARBA00022692"/>
    </source>
</evidence>
<keyword evidence="7 14" id="KW-0418">Kinase</keyword>
<dbReference type="SUPFAM" id="SSF55874">
    <property type="entry name" value="ATPase domain of HSP90 chaperone/DNA topoisomerase II/histidine kinase"/>
    <property type="match status" value="1"/>
</dbReference>
<evidence type="ECO:0000256" key="8">
    <source>
        <dbReference type="ARBA" id="ARBA00022840"/>
    </source>
</evidence>
<organism evidence="14 15">
    <name type="scientific">Paenibacillus faecis</name>
    <dbReference type="NCBI Taxonomy" id="862114"/>
    <lineage>
        <taxon>Bacteria</taxon>
        <taxon>Bacillati</taxon>
        <taxon>Bacillota</taxon>
        <taxon>Bacilli</taxon>
        <taxon>Bacillales</taxon>
        <taxon>Paenibacillaceae</taxon>
        <taxon>Paenibacillus</taxon>
    </lineage>
</organism>
<comment type="subcellular location">
    <subcellularLocation>
        <location evidence="1">Cell membrane</location>
        <topology evidence="1">Multi-pass membrane protein</topology>
    </subcellularLocation>
</comment>
<reference evidence="14 15" key="1">
    <citation type="submission" date="2019-08" db="EMBL/GenBank/DDBJ databases">
        <title>Genome sequencing of Paenibacillus faecis DSM 23593(T).</title>
        <authorList>
            <person name="Kook J.-K."/>
            <person name="Park S.-N."/>
            <person name="Lim Y.K."/>
        </authorList>
    </citation>
    <scope>NUCLEOTIDE SEQUENCE [LARGE SCALE GENOMIC DNA]</scope>
    <source>
        <strain evidence="14 15">DSM 23593</strain>
    </source>
</reference>
<keyword evidence="11 12" id="KW-0472">Membrane</keyword>
<dbReference type="PANTHER" id="PTHR34220:SF11">
    <property type="entry name" value="SENSOR PROTEIN KINASE HPTS"/>
    <property type="match status" value="1"/>
</dbReference>
<dbReference type="Gene3D" id="3.30.565.10">
    <property type="entry name" value="Histidine kinase-like ATPase, C-terminal domain"/>
    <property type="match status" value="1"/>
</dbReference>
<dbReference type="InterPro" id="IPR003660">
    <property type="entry name" value="HAMP_dom"/>
</dbReference>
<feature type="domain" description="HAMP" evidence="13">
    <location>
        <begin position="318"/>
        <end position="370"/>
    </location>
</feature>
<dbReference type="GO" id="GO:0000155">
    <property type="term" value="F:phosphorelay sensor kinase activity"/>
    <property type="evidence" value="ECO:0007669"/>
    <property type="project" value="InterPro"/>
</dbReference>
<dbReference type="Pfam" id="PF00672">
    <property type="entry name" value="HAMP"/>
    <property type="match status" value="1"/>
</dbReference>
<dbReference type="GO" id="GO:0005524">
    <property type="term" value="F:ATP binding"/>
    <property type="evidence" value="ECO:0007669"/>
    <property type="project" value="UniProtKB-KW"/>
</dbReference>
<dbReference type="SUPFAM" id="SSF158472">
    <property type="entry name" value="HAMP domain-like"/>
    <property type="match status" value="1"/>
</dbReference>
<dbReference type="PANTHER" id="PTHR34220">
    <property type="entry name" value="SENSOR HISTIDINE KINASE YPDA"/>
    <property type="match status" value="1"/>
</dbReference>
<comment type="caution">
    <text evidence="14">The sequence shown here is derived from an EMBL/GenBank/DDBJ whole genome shotgun (WGS) entry which is preliminary data.</text>
</comment>
<evidence type="ECO:0000256" key="10">
    <source>
        <dbReference type="ARBA" id="ARBA00023012"/>
    </source>
</evidence>
<evidence type="ECO:0000313" key="15">
    <source>
        <dbReference type="Proteomes" id="UP000325218"/>
    </source>
</evidence>
<evidence type="ECO:0000256" key="9">
    <source>
        <dbReference type="ARBA" id="ARBA00022989"/>
    </source>
</evidence>
<dbReference type="AlphaFoldDB" id="A0A5D0D2C9"/>
<dbReference type="EMBL" id="VSDO01000001">
    <property type="protein sequence ID" value="TYA15317.1"/>
    <property type="molecule type" value="Genomic_DNA"/>
</dbReference>
<name>A0A5D0D2C9_9BACL</name>
<evidence type="ECO:0000256" key="4">
    <source>
        <dbReference type="ARBA" id="ARBA00022679"/>
    </source>
</evidence>
<dbReference type="OrthoDB" id="9776552at2"/>
<dbReference type="Proteomes" id="UP000325218">
    <property type="component" value="Unassembled WGS sequence"/>
</dbReference>
<dbReference type="InterPro" id="IPR050640">
    <property type="entry name" value="Bact_2-comp_sensor_kinase"/>
</dbReference>
<evidence type="ECO:0000256" key="6">
    <source>
        <dbReference type="ARBA" id="ARBA00022741"/>
    </source>
</evidence>
<keyword evidence="10" id="KW-0902">Two-component regulatory system</keyword>
<dbReference type="PROSITE" id="PS50885">
    <property type="entry name" value="HAMP"/>
    <property type="match status" value="1"/>
</dbReference>
<sequence length="606" mass="68545">MRWNSIRTKLIVFLLLPIIFTMAAAVAVSYSHTTASLRERAVEENRNLLYQGFRNIDGLLEDINRISLNVYSDSEFYRLLDAGYDDMSANIGIYASLNYIYKAAPDIFQVYLYGVKDQKATMITQETPKRWQDSAPFPVSALPEDEPLRVQTTHISHHYGLLAPFPQVTPQQVFTLHRRIEKIPSHQAIGFLSIDVKLSALSEIADQLYDRDQENLYILDAEGQLVYANQPELIGKPIAADWYSGRGSYFEGEQGYFEQDNSVFIYQAINSAGARWMLVKQIPVSHLLSEANQAAKINGLLFGLALLVIVTATVLISIRITSPIKRLSQYMNQVKIGNLQVDIASAGNDEIGLLTERFRNMMDTLNNLILREYKLELSNKNNQLRALQAQINPHFLNNTLQIIGTLALELKVPQIYTLISSLAKMMRYSMHNDDRGVTLRDELEHVKAYVELQKERFENRFNFQVQVDEALLSVEVPKMILQPIVENYFKHGLGPEDTGGTLGLTAAYEEDGVIAITVENNGRRIPEDKLRRLQDGLSHSAAERIRPGGDEPNGFAPSIGLINVLTRLRLVYGEASELSVNNLHPTGVRIQLKFRMEDKNEEEASE</sequence>
<dbReference type="InterPro" id="IPR036890">
    <property type="entry name" value="HATPase_C_sf"/>
</dbReference>
<dbReference type="SMART" id="SM00304">
    <property type="entry name" value="HAMP"/>
    <property type="match status" value="1"/>
</dbReference>
<feature type="transmembrane region" description="Helical" evidence="12">
    <location>
        <begin position="299"/>
        <end position="318"/>
    </location>
</feature>
<proteinExistence type="predicted"/>
<keyword evidence="15" id="KW-1185">Reference proteome</keyword>
<evidence type="ECO:0000256" key="1">
    <source>
        <dbReference type="ARBA" id="ARBA00004651"/>
    </source>
</evidence>
<evidence type="ECO:0000259" key="13">
    <source>
        <dbReference type="PROSITE" id="PS50885"/>
    </source>
</evidence>
<evidence type="ECO:0000256" key="7">
    <source>
        <dbReference type="ARBA" id="ARBA00022777"/>
    </source>
</evidence>
<keyword evidence="4" id="KW-0808">Transferase</keyword>
<protein>
    <submittedName>
        <fullName evidence="14">Sensor histidine kinase</fullName>
    </submittedName>
</protein>
<keyword evidence="5 12" id="KW-0812">Transmembrane</keyword>
<dbReference type="Gene3D" id="1.10.8.500">
    <property type="entry name" value="HAMP domain in histidine kinase"/>
    <property type="match status" value="1"/>
</dbReference>
<keyword evidence="2" id="KW-1003">Cell membrane</keyword>
<keyword evidence="9 12" id="KW-1133">Transmembrane helix</keyword>
<keyword evidence="3" id="KW-0597">Phosphoprotein</keyword>
<dbReference type="InterPro" id="IPR010559">
    <property type="entry name" value="Sig_transdc_His_kin_internal"/>
</dbReference>
<accession>A0A5D0D2C9</accession>